<reference evidence="1" key="1">
    <citation type="submission" date="2023-07" db="EMBL/GenBank/DDBJ databases">
        <authorList>
            <consortium name="AG Swart"/>
            <person name="Singh M."/>
            <person name="Singh A."/>
            <person name="Seah K."/>
            <person name="Emmerich C."/>
        </authorList>
    </citation>
    <scope>NUCLEOTIDE SEQUENCE</scope>
    <source>
        <strain evidence="1">DP1</strain>
    </source>
</reference>
<dbReference type="AlphaFoldDB" id="A0AAD1U0V7"/>
<evidence type="ECO:0000313" key="1">
    <source>
        <dbReference type="EMBL" id="CAI2360147.1"/>
    </source>
</evidence>
<keyword evidence="2" id="KW-1185">Reference proteome</keyword>
<accession>A0AAD1U0V7</accession>
<sequence>MIVINKLEAAAGVELNVAVTVLALSLKVQVCLVEEITAVQVPPACTAICEGKVITNFPPEEGIGFLRTIVKRYSGVAPTTILVVGALVVTDVKELEIRVNPLVVPAVPESITYPSVVCVCAWKLVCSGLVEPGLYTSSISKNITFPAAHPEVQAEVMVIVWTLFAESEVLVQVSATEVAFLQVTSVDEAL</sequence>
<organism evidence="1 2">
    <name type="scientific">Euplotes crassus</name>
    <dbReference type="NCBI Taxonomy" id="5936"/>
    <lineage>
        <taxon>Eukaryota</taxon>
        <taxon>Sar</taxon>
        <taxon>Alveolata</taxon>
        <taxon>Ciliophora</taxon>
        <taxon>Intramacronucleata</taxon>
        <taxon>Spirotrichea</taxon>
        <taxon>Hypotrichia</taxon>
        <taxon>Euplotida</taxon>
        <taxon>Euplotidae</taxon>
        <taxon>Moneuplotes</taxon>
    </lineage>
</organism>
<evidence type="ECO:0000313" key="2">
    <source>
        <dbReference type="Proteomes" id="UP001295684"/>
    </source>
</evidence>
<proteinExistence type="predicted"/>
<protein>
    <submittedName>
        <fullName evidence="1">Uncharacterized protein</fullName>
    </submittedName>
</protein>
<dbReference type="EMBL" id="CAMPGE010001368">
    <property type="protein sequence ID" value="CAI2360147.1"/>
    <property type="molecule type" value="Genomic_DNA"/>
</dbReference>
<dbReference type="Proteomes" id="UP001295684">
    <property type="component" value="Unassembled WGS sequence"/>
</dbReference>
<gene>
    <name evidence="1" type="ORF">ECRASSUSDP1_LOCUS1445</name>
</gene>
<comment type="caution">
    <text evidence="1">The sequence shown here is derived from an EMBL/GenBank/DDBJ whole genome shotgun (WGS) entry which is preliminary data.</text>
</comment>
<name>A0AAD1U0V7_EUPCR</name>